<evidence type="ECO:0000259" key="6">
    <source>
        <dbReference type="Pfam" id="PF25944"/>
    </source>
</evidence>
<dbReference type="InterPro" id="IPR006143">
    <property type="entry name" value="RND_pump_MFP"/>
</dbReference>
<dbReference type="Pfam" id="PF25967">
    <property type="entry name" value="RND-MFP_C"/>
    <property type="match status" value="1"/>
</dbReference>
<accession>A0AAQ1JVW7</accession>
<sequence>MTRHSGNYAITPGTPSLRTLAAQCAVICAAIGLAGCSDKPQQAASATPEVNVMRVQTTAVPVTVDLPGRVSAHLVAEVQARATGILLKRTFVEGSEVKAGQLLYQIDPAPYVATLDNAKAALAKARATLVAAKAQSDRYKVLVAANAVSKQDYDNAVAATDEAQADVEADAASVETAKINLSYTTVYSPITGRIGKSSVTPGAYVQSSGATELATVQQMDPVYVDLTQSSVDGLKLRRAAADGKITLTGPHAAKVQLVLEDGQPYKGTGHLEFSDVTVDQTTGSVTVRATFDNPHDVLLPGMYVRARIDEGFNEQAVLLPEAAVQHDQKGNPTALVVNAKDQIELRQLTTGGVTDNNWIIEKGLNVGDRVVVSGGMKVQPGQNVHAVDQGATPVSATAAAADAASDSAAASASASSPAAASAGAV</sequence>
<dbReference type="Gene3D" id="1.10.287.470">
    <property type="entry name" value="Helix hairpin bin"/>
    <property type="match status" value="1"/>
</dbReference>
<dbReference type="GO" id="GO:0030313">
    <property type="term" value="C:cell envelope"/>
    <property type="evidence" value="ECO:0007669"/>
    <property type="project" value="UniProtKB-SubCell"/>
</dbReference>
<reference evidence="8 9" key="1">
    <citation type="submission" date="2016-10" db="EMBL/GenBank/DDBJ databases">
        <authorList>
            <person name="Varghese N."/>
            <person name="Submissions S."/>
        </authorList>
    </citation>
    <scope>NUCLEOTIDE SEQUENCE [LARGE SCALE GENOMIC DNA]</scope>
    <source>
        <strain evidence="8 9">LMG 22274</strain>
    </source>
</reference>
<feature type="domain" description="Multidrug resistance protein MdtA-like barrel-sandwich hybrid" evidence="5">
    <location>
        <begin position="75"/>
        <end position="217"/>
    </location>
</feature>
<dbReference type="PANTHER" id="PTHR30158:SF3">
    <property type="entry name" value="MULTIDRUG EFFLUX PUMP SUBUNIT ACRA-RELATED"/>
    <property type="match status" value="1"/>
</dbReference>
<feature type="region of interest" description="Disordered" evidence="3">
    <location>
        <begin position="406"/>
        <end position="425"/>
    </location>
</feature>
<dbReference type="RefSeq" id="WP_080180762.1">
    <property type="nucleotide sequence ID" value="NZ_CAJMXX010000010.1"/>
</dbReference>
<evidence type="ECO:0000259" key="5">
    <source>
        <dbReference type="Pfam" id="PF25917"/>
    </source>
</evidence>
<feature type="domain" description="Multidrug resistance protein MdtA-like beta-barrel" evidence="6">
    <location>
        <begin position="221"/>
        <end position="311"/>
    </location>
</feature>
<dbReference type="SUPFAM" id="SSF111369">
    <property type="entry name" value="HlyD-like secretion proteins"/>
    <property type="match status" value="1"/>
</dbReference>
<dbReference type="NCBIfam" id="TIGR01730">
    <property type="entry name" value="RND_mfp"/>
    <property type="match status" value="1"/>
</dbReference>
<dbReference type="AlphaFoldDB" id="A0AAQ1JVW7"/>
<dbReference type="Gene3D" id="2.40.420.20">
    <property type="match status" value="1"/>
</dbReference>
<gene>
    <name evidence="8" type="ORF">SAMN05216550_11376</name>
</gene>
<dbReference type="InterPro" id="IPR058625">
    <property type="entry name" value="MdtA-like_BSH"/>
</dbReference>
<evidence type="ECO:0000313" key="8">
    <source>
        <dbReference type="EMBL" id="SEK01719.1"/>
    </source>
</evidence>
<evidence type="ECO:0000259" key="4">
    <source>
        <dbReference type="Pfam" id="PF25876"/>
    </source>
</evidence>
<dbReference type="Pfam" id="PF25876">
    <property type="entry name" value="HH_MFP_RND"/>
    <property type="match status" value="1"/>
</dbReference>
<comment type="subcellular location">
    <subcellularLocation>
        <location evidence="1">Cell envelope</location>
    </subcellularLocation>
</comment>
<dbReference type="Pfam" id="PF25917">
    <property type="entry name" value="BSH_RND"/>
    <property type="match status" value="1"/>
</dbReference>
<dbReference type="Proteomes" id="UP000183529">
    <property type="component" value="Unassembled WGS sequence"/>
</dbReference>
<protein>
    <submittedName>
        <fullName evidence="8">Membrane fusion protein, multidrug efflux system</fullName>
    </submittedName>
</protein>
<dbReference type="EMBL" id="FNZM01000013">
    <property type="protein sequence ID" value="SEK01719.1"/>
    <property type="molecule type" value="Genomic_DNA"/>
</dbReference>
<evidence type="ECO:0000256" key="2">
    <source>
        <dbReference type="ARBA" id="ARBA00009477"/>
    </source>
</evidence>
<dbReference type="Gene3D" id="2.40.30.170">
    <property type="match status" value="1"/>
</dbReference>
<comment type="similarity">
    <text evidence="2">Belongs to the membrane fusion protein (MFP) (TC 8.A.1) family.</text>
</comment>
<name>A0AAQ1JVW7_9BURK</name>
<proteinExistence type="inferred from homology"/>
<dbReference type="FunFam" id="2.40.420.20:FF:000001">
    <property type="entry name" value="Efflux RND transporter periplasmic adaptor subunit"/>
    <property type="match status" value="1"/>
</dbReference>
<evidence type="ECO:0000256" key="1">
    <source>
        <dbReference type="ARBA" id="ARBA00004196"/>
    </source>
</evidence>
<dbReference type="Pfam" id="PF25944">
    <property type="entry name" value="Beta-barrel_RND"/>
    <property type="match status" value="1"/>
</dbReference>
<dbReference type="InterPro" id="IPR058627">
    <property type="entry name" value="MdtA-like_C"/>
</dbReference>
<dbReference type="InterPro" id="IPR058624">
    <property type="entry name" value="MdtA-like_HH"/>
</dbReference>
<dbReference type="PANTHER" id="PTHR30158">
    <property type="entry name" value="ACRA/E-RELATED COMPONENT OF DRUG EFFLUX TRANSPORTER"/>
    <property type="match status" value="1"/>
</dbReference>
<dbReference type="GO" id="GO:0046677">
    <property type="term" value="P:response to antibiotic"/>
    <property type="evidence" value="ECO:0007669"/>
    <property type="project" value="TreeGrafter"/>
</dbReference>
<dbReference type="Gene3D" id="2.40.50.100">
    <property type="match status" value="1"/>
</dbReference>
<dbReference type="InterPro" id="IPR058626">
    <property type="entry name" value="MdtA-like_b-barrel"/>
</dbReference>
<organism evidence="8 9">
    <name type="scientific">Paraburkholderia tropica</name>
    <dbReference type="NCBI Taxonomy" id="92647"/>
    <lineage>
        <taxon>Bacteria</taxon>
        <taxon>Pseudomonadati</taxon>
        <taxon>Pseudomonadota</taxon>
        <taxon>Betaproteobacteria</taxon>
        <taxon>Burkholderiales</taxon>
        <taxon>Burkholderiaceae</taxon>
        <taxon>Paraburkholderia</taxon>
    </lineage>
</organism>
<evidence type="ECO:0000313" key="9">
    <source>
        <dbReference type="Proteomes" id="UP000183529"/>
    </source>
</evidence>
<dbReference type="GO" id="GO:0005886">
    <property type="term" value="C:plasma membrane"/>
    <property type="evidence" value="ECO:0007669"/>
    <property type="project" value="TreeGrafter"/>
</dbReference>
<feature type="domain" description="Multidrug resistance protein MdtA-like C-terminal permuted SH3" evidence="7">
    <location>
        <begin position="315"/>
        <end position="375"/>
    </location>
</feature>
<evidence type="ECO:0000256" key="3">
    <source>
        <dbReference type="SAM" id="MobiDB-lite"/>
    </source>
</evidence>
<dbReference type="GO" id="GO:0022857">
    <property type="term" value="F:transmembrane transporter activity"/>
    <property type="evidence" value="ECO:0007669"/>
    <property type="project" value="InterPro"/>
</dbReference>
<comment type="caution">
    <text evidence="8">The sequence shown here is derived from an EMBL/GenBank/DDBJ whole genome shotgun (WGS) entry which is preliminary data.</text>
</comment>
<evidence type="ECO:0000259" key="7">
    <source>
        <dbReference type="Pfam" id="PF25967"/>
    </source>
</evidence>
<feature type="domain" description="Multidrug resistance protein MdtA-like alpha-helical hairpin" evidence="4">
    <location>
        <begin position="114"/>
        <end position="184"/>
    </location>
</feature>